<dbReference type="CTD" id="345222"/>
<sequence>MPNIINHQGHTLLRGRVQQHMGTQGQPGRDSEPPPALAQLPVLGSSVLKPQAGSRAGLLPTGRGLVSPQPGIATRTPCSERLSGLPPPCLCPRQPLASLALPTRLRLWKPVTRQGRVRVSQPSCPSNSCAAGSSGRPLLRPPRQRGAVLLTPCSSIRTRLGVGAGAAPGDEQRTAGPLGGLQRPLRARRRPHFERGAAFEPSAHGRSAAAHGCPLNPAGASSMAAAEMPGYLVSPQTEKHRRARNWTDAEMRGLMLVWEEFFDELKQTKRNAKVYEKMASKLFEMTGERRLGEEIKIKITNMTFQYRKLKCMTDSESVPPDWPYFLAIDRILAKVPESCDGKLADSQQPGPSTSQTEASLSPSAKSAPLYLPYGQFSYEGRCEDDGSDSSSSLLSLKLRSEERPAKKRKVRGCPFQKKKLRLLEAMVEEQRKLSRAVEETCREVRRVLDQQNLLQVQSLQLQERMMSLLEKIIAKSGV</sequence>
<dbReference type="GO" id="GO:0016604">
    <property type="term" value="C:nuclear body"/>
    <property type="evidence" value="ECO:0007669"/>
    <property type="project" value="TreeGrafter"/>
</dbReference>
<dbReference type="PANTHER" id="PTHR22666:SF3">
    <property type="entry name" value="MYB_SANT-LIKE DNA-BINDING DOMAIN-CONTAINING PROTEIN 1"/>
    <property type="match status" value="1"/>
</dbReference>
<evidence type="ECO:0000256" key="1">
    <source>
        <dbReference type="ARBA" id="ARBA00070622"/>
    </source>
</evidence>
<feature type="region of interest" description="Disordered" evidence="2">
    <location>
        <begin position="118"/>
        <end position="142"/>
    </location>
</feature>
<feature type="compositionally biased region" description="Polar residues" evidence="2">
    <location>
        <begin position="120"/>
        <end position="131"/>
    </location>
</feature>
<dbReference type="FunFam" id="1.10.10.60:FF:000135">
    <property type="entry name" value="Myb/SANT-like DNA-binding domain containing 1"/>
    <property type="match status" value="1"/>
</dbReference>
<feature type="region of interest" description="Disordered" evidence="2">
    <location>
        <begin position="340"/>
        <end position="366"/>
    </location>
</feature>
<evidence type="ECO:0000256" key="2">
    <source>
        <dbReference type="SAM" id="MobiDB-lite"/>
    </source>
</evidence>
<proteinExistence type="predicted"/>
<reference evidence="5" key="1">
    <citation type="submission" date="2025-08" db="UniProtKB">
        <authorList>
            <consortium name="RefSeq"/>
        </authorList>
    </citation>
    <scope>IDENTIFICATION</scope>
</reference>
<dbReference type="InterPro" id="IPR026095">
    <property type="entry name" value="Myb/SANT-like_DNA-bd_dom_prot"/>
</dbReference>
<dbReference type="GO" id="GO:0045893">
    <property type="term" value="P:positive regulation of DNA-templated transcription"/>
    <property type="evidence" value="ECO:0007669"/>
    <property type="project" value="TreeGrafter"/>
</dbReference>
<feature type="region of interest" description="Disordered" evidence="2">
    <location>
        <begin position="53"/>
        <end position="73"/>
    </location>
</feature>
<evidence type="ECO:0000259" key="3">
    <source>
        <dbReference type="Pfam" id="PF13837"/>
    </source>
</evidence>
<gene>
    <name evidence="5" type="primary">MSANTD1</name>
</gene>
<dbReference type="Pfam" id="PF13837">
    <property type="entry name" value="Myb_DNA-bind_4"/>
    <property type="match status" value="1"/>
</dbReference>
<dbReference type="AlphaFoldDB" id="A0A8B7AVW0"/>
<dbReference type="GeneID" id="103207834"/>
<dbReference type="RefSeq" id="XP_007951712.1">
    <property type="nucleotide sequence ID" value="XM_007953521.1"/>
</dbReference>
<name>A0A8B7AVW0_ORYAF</name>
<dbReference type="PANTHER" id="PTHR22666">
    <property type="entry name" value="MYB_SANT-LIKE DNA-BINDING DOMAIN-CONTAINING PROTEIN 1"/>
    <property type="match status" value="1"/>
</dbReference>
<feature type="domain" description="Myb/SANT-like DNA-binding" evidence="3">
    <location>
        <begin position="244"/>
        <end position="331"/>
    </location>
</feature>
<dbReference type="Gene3D" id="1.10.10.60">
    <property type="entry name" value="Homeodomain-like"/>
    <property type="match status" value="1"/>
</dbReference>
<dbReference type="OrthoDB" id="6081971at2759"/>
<feature type="region of interest" description="Disordered" evidence="2">
    <location>
        <begin position="18"/>
        <end position="38"/>
    </location>
</feature>
<feature type="compositionally biased region" description="Polar residues" evidence="2">
    <location>
        <begin position="345"/>
        <end position="357"/>
    </location>
</feature>
<accession>A0A8B7AVW0</accession>
<organism evidence="4 5">
    <name type="scientific">Orycteropus afer afer</name>
    <dbReference type="NCBI Taxonomy" id="1230840"/>
    <lineage>
        <taxon>Eukaryota</taxon>
        <taxon>Metazoa</taxon>
        <taxon>Chordata</taxon>
        <taxon>Craniata</taxon>
        <taxon>Vertebrata</taxon>
        <taxon>Euteleostomi</taxon>
        <taxon>Mammalia</taxon>
        <taxon>Eutheria</taxon>
        <taxon>Afrotheria</taxon>
        <taxon>Tubulidentata</taxon>
        <taxon>Orycteropodidae</taxon>
        <taxon>Orycteropus</taxon>
    </lineage>
</organism>
<dbReference type="Proteomes" id="UP000694850">
    <property type="component" value="Unplaced"/>
</dbReference>
<protein>
    <recommendedName>
        <fullName evidence="1">Myb/SANT-like DNA-binding domain-containing protein 1</fullName>
    </recommendedName>
</protein>
<keyword evidence="4" id="KW-1185">Reference proteome</keyword>
<dbReference type="InterPro" id="IPR044822">
    <property type="entry name" value="Myb_DNA-bind_4"/>
</dbReference>
<evidence type="ECO:0000313" key="4">
    <source>
        <dbReference type="Proteomes" id="UP000694850"/>
    </source>
</evidence>
<evidence type="ECO:0000313" key="5">
    <source>
        <dbReference type="RefSeq" id="XP_007951712.1"/>
    </source>
</evidence>